<name>A0ACB9N1J8_9MYRT</name>
<dbReference type="EMBL" id="CM042887">
    <property type="protein sequence ID" value="KAI4329479.1"/>
    <property type="molecule type" value="Genomic_DNA"/>
</dbReference>
<sequence length="190" mass="21311">MVNRKTPQIPWFIPAEVKFSEEWRVGGGEESKEVEVQRNRNKREKETFYMSHQEIPLNTKEPWDREMDYDDTLTPVMPIEQQPDADEVDPQSASSNGNGVGSTSAPLASVINPAEVEPDYELLAVLLQTPSLVFTLKEELDGRSMSQQTVRILDMIRAGEINIQGDLSSNGVSSRRERETVPVSLPSPTP</sequence>
<protein>
    <submittedName>
        <fullName evidence="1">Uncharacterized protein</fullName>
    </submittedName>
</protein>
<evidence type="ECO:0000313" key="2">
    <source>
        <dbReference type="Proteomes" id="UP001057402"/>
    </source>
</evidence>
<gene>
    <name evidence="1" type="ORF">MLD38_027866</name>
</gene>
<keyword evidence="2" id="KW-1185">Reference proteome</keyword>
<evidence type="ECO:0000313" key="1">
    <source>
        <dbReference type="EMBL" id="KAI4329479.1"/>
    </source>
</evidence>
<proteinExistence type="predicted"/>
<comment type="caution">
    <text evidence="1">The sequence shown here is derived from an EMBL/GenBank/DDBJ whole genome shotgun (WGS) entry which is preliminary data.</text>
</comment>
<reference evidence="2" key="1">
    <citation type="journal article" date="2023" name="Front. Plant Sci.">
        <title>Chromosomal-level genome assembly of Melastoma candidum provides insights into trichome evolution.</title>
        <authorList>
            <person name="Zhong Y."/>
            <person name="Wu W."/>
            <person name="Sun C."/>
            <person name="Zou P."/>
            <person name="Liu Y."/>
            <person name="Dai S."/>
            <person name="Zhou R."/>
        </authorList>
    </citation>
    <scope>NUCLEOTIDE SEQUENCE [LARGE SCALE GENOMIC DNA]</scope>
</reference>
<dbReference type="Proteomes" id="UP001057402">
    <property type="component" value="Chromosome 8"/>
</dbReference>
<accession>A0ACB9N1J8</accession>
<organism evidence="1 2">
    <name type="scientific">Melastoma candidum</name>
    <dbReference type="NCBI Taxonomy" id="119954"/>
    <lineage>
        <taxon>Eukaryota</taxon>
        <taxon>Viridiplantae</taxon>
        <taxon>Streptophyta</taxon>
        <taxon>Embryophyta</taxon>
        <taxon>Tracheophyta</taxon>
        <taxon>Spermatophyta</taxon>
        <taxon>Magnoliopsida</taxon>
        <taxon>eudicotyledons</taxon>
        <taxon>Gunneridae</taxon>
        <taxon>Pentapetalae</taxon>
        <taxon>rosids</taxon>
        <taxon>malvids</taxon>
        <taxon>Myrtales</taxon>
        <taxon>Melastomataceae</taxon>
        <taxon>Melastomatoideae</taxon>
        <taxon>Melastomateae</taxon>
        <taxon>Melastoma</taxon>
    </lineage>
</organism>